<dbReference type="Proteomes" id="UP001224926">
    <property type="component" value="Chromosome"/>
</dbReference>
<feature type="transmembrane region" description="Helical" evidence="1">
    <location>
        <begin position="23"/>
        <end position="45"/>
    </location>
</feature>
<name>A0AAF0T0U5_9EURY</name>
<dbReference type="GeneID" id="39861982"/>
<dbReference type="RefSeq" id="WP_049965273.1">
    <property type="nucleotide sequence ID" value="NZ_CP101873.1"/>
</dbReference>
<evidence type="ECO:0000256" key="1">
    <source>
        <dbReference type="SAM" id="Phobius"/>
    </source>
</evidence>
<dbReference type="AlphaFoldDB" id="A0AAF0T0U5"/>
<reference evidence="2 3" key="1">
    <citation type="submission" date="2022-07" db="EMBL/GenBank/DDBJ databases">
        <title>Two temperate virus in Haloterrigena jeotgali A29.</title>
        <authorList>
            <person name="Deng X."/>
        </authorList>
    </citation>
    <scope>NUCLEOTIDE SEQUENCE [LARGE SCALE GENOMIC DNA]</scope>
    <source>
        <strain evidence="2 3">A29</strain>
    </source>
</reference>
<proteinExistence type="predicted"/>
<keyword evidence="1" id="KW-0472">Membrane</keyword>
<keyword evidence="1" id="KW-0812">Transmembrane</keyword>
<protein>
    <recommendedName>
        <fullName evidence="4">Cardiolipin synthase N-terminal domain-containing protein</fullName>
    </recommendedName>
</protein>
<evidence type="ECO:0000313" key="2">
    <source>
        <dbReference type="EMBL" id="WMT09976.1"/>
    </source>
</evidence>
<keyword evidence="1" id="KW-1133">Transmembrane helix</keyword>
<dbReference type="EMBL" id="CP101873">
    <property type="protein sequence ID" value="WMT09976.1"/>
    <property type="molecule type" value="Genomic_DNA"/>
</dbReference>
<organism evidence="2 3">
    <name type="scientific">Natrinema thermotolerans</name>
    <dbReference type="NCBI Taxonomy" id="121872"/>
    <lineage>
        <taxon>Archaea</taxon>
        <taxon>Methanobacteriati</taxon>
        <taxon>Methanobacteriota</taxon>
        <taxon>Stenosarchaea group</taxon>
        <taxon>Halobacteria</taxon>
        <taxon>Halobacteriales</taxon>
        <taxon>Natrialbaceae</taxon>
        <taxon>Natrinema</taxon>
    </lineage>
</organism>
<gene>
    <name evidence="2" type="ORF">NP511_10180</name>
</gene>
<evidence type="ECO:0008006" key="4">
    <source>
        <dbReference type="Google" id="ProtNLM"/>
    </source>
</evidence>
<dbReference type="GeneID" id="84214311"/>
<accession>A0AAF0T0U5</accession>
<evidence type="ECO:0000313" key="3">
    <source>
        <dbReference type="Proteomes" id="UP001224926"/>
    </source>
</evidence>
<feature type="transmembrane region" description="Helical" evidence="1">
    <location>
        <begin position="57"/>
        <end position="84"/>
    </location>
</feature>
<keyword evidence="3" id="KW-1185">Reference proteome</keyword>
<sequence length="103" mass="10869">MLQLALLPLQSSGEELPVDSTTMLAAMVIGFVIAVAITVGVAYWVYKDAAKRENNELAWAVGVGALLFVVFPIGILAVIAYVLLRGDETATEPMGGDATSGEW</sequence>